<evidence type="ECO:0000313" key="2">
    <source>
        <dbReference type="Proteomes" id="UP001165064"/>
    </source>
</evidence>
<accession>A0ACB5T3B5</accession>
<protein>
    <submittedName>
        <fullName evidence="1">Unnamed protein product</fullName>
    </submittedName>
</protein>
<comment type="caution">
    <text evidence="1">The sequence shown here is derived from an EMBL/GenBank/DDBJ whole genome shotgun (WGS) entry which is preliminary data.</text>
</comment>
<gene>
    <name evidence="1" type="ORF">Amon02_000436800</name>
</gene>
<sequence>MTEVTTNGKGHMLPIPVPKKSSISTNSETSTFESLMESHKSLSSSSTPATSGVTYLKDSPSERKKMLMLDECGLTVEDIDVLHNHWFNLPHIPSHVSLKRYFSYFNSDIKSVLHLSYIIWAQAAKQIPEYESKSIQLYKKAIQIGDEYWENKHSHDNFNMHYYLRYMNERYFYEYLIGNGLNCSLTLSSCMRLAQLAGYAQIDVSPDNPIIGKPARPFVFRGISSLSMKLRCSIIQDPTIDDHLDPDLPLAEEKRRLFWDIYSGEKWYSFISDLPSSFSVDSQTLVYTALPSPTSFFSLTDSDGAESANLTDSSSGTSVYLHEALEKLESNEVMVDMNSCTSTILLLTMAENIVKWCNMFLNTAKLEDIGSPDAIPKLKSKIDNISNTFSRFESNVLYINMDVGPLLRFLISNTTNVLYHSILIKMGCLFEKKLKTDPTGWDIDKAHQTFFTNCLYSVSETTIQVFTQTIESGTVEELGYEVYFSLTNSLKSLYQCAAFFKQFGSLLLLDRSLESRLNDIISRFLQQVRDQYSKTEKLNSRCERLMRVMTHWSEMLRSKPILISFFDIFI</sequence>
<reference evidence="1" key="1">
    <citation type="submission" date="2023-04" db="EMBL/GenBank/DDBJ databases">
        <title>Ambrosiozyma monospora NBRC 10751.</title>
        <authorList>
            <person name="Ichikawa N."/>
            <person name="Sato H."/>
            <person name="Tonouchi N."/>
        </authorList>
    </citation>
    <scope>NUCLEOTIDE SEQUENCE</scope>
    <source>
        <strain evidence="1">NBRC 10751</strain>
    </source>
</reference>
<keyword evidence="2" id="KW-1185">Reference proteome</keyword>
<dbReference type="EMBL" id="BSXS01002975">
    <property type="protein sequence ID" value="GME80256.1"/>
    <property type="molecule type" value="Genomic_DNA"/>
</dbReference>
<proteinExistence type="predicted"/>
<evidence type="ECO:0000313" key="1">
    <source>
        <dbReference type="EMBL" id="GME80256.1"/>
    </source>
</evidence>
<name>A0ACB5T3B5_AMBMO</name>
<dbReference type="Proteomes" id="UP001165064">
    <property type="component" value="Unassembled WGS sequence"/>
</dbReference>
<organism evidence="1 2">
    <name type="scientific">Ambrosiozyma monospora</name>
    <name type="common">Yeast</name>
    <name type="synonym">Endomycopsis monosporus</name>
    <dbReference type="NCBI Taxonomy" id="43982"/>
    <lineage>
        <taxon>Eukaryota</taxon>
        <taxon>Fungi</taxon>
        <taxon>Dikarya</taxon>
        <taxon>Ascomycota</taxon>
        <taxon>Saccharomycotina</taxon>
        <taxon>Pichiomycetes</taxon>
        <taxon>Pichiales</taxon>
        <taxon>Pichiaceae</taxon>
        <taxon>Ambrosiozyma</taxon>
    </lineage>
</organism>